<name>A0A835HHN8_9MAGN</name>
<keyword evidence="4" id="KW-1185">Reference proteome</keyword>
<evidence type="ECO:0000256" key="1">
    <source>
        <dbReference type="SAM" id="MobiDB-lite"/>
    </source>
</evidence>
<dbReference type="EMBL" id="JADFTS010000007">
    <property type="protein sequence ID" value="KAF9598338.1"/>
    <property type="molecule type" value="Genomic_DNA"/>
</dbReference>
<dbReference type="PANTHER" id="PTHR47422">
    <property type="entry name" value="DNAJ HEAT SHOCK N-TERMINAL DOMAIN-CONTAINING PROTEIN"/>
    <property type="match status" value="1"/>
</dbReference>
<dbReference type="AlphaFoldDB" id="A0A835HHN8"/>
<accession>A0A835HHN8</accession>
<dbReference type="Gene3D" id="1.10.110.10">
    <property type="entry name" value="Plant lipid-transfer and hydrophobic proteins"/>
    <property type="match status" value="1"/>
</dbReference>
<evidence type="ECO:0000313" key="4">
    <source>
        <dbReference type="Proteomes" id="UP000631114"/>
    </source>
</evidence>
<dbReference type="Proteomes" id="UP000631114">
    <property type="component" value="Unassembled WGS sequence"/>
</dbReference>
<organism evidence="3 4">
    <name type="scientific">Coptis chinensis</name>
    <dbReference type="NCBI Taxonomy" id="261450"/>
    <lineage>
        <taxon>Eukaryota</taxon>
        <taxon>Viridiplantae</taxon>
        <taxon>Streptophyta</taxon>
        <taxon>Embryophyta</taxon>
        <taxon>Tracheophyta</taxon>
        <taxon>Spermatophyta</taxon>
        <taxon>Magnoliopsida</taxon>
        <taxon>Ranunculales</taxon>
        <taxon>Ranunculaceae</taxon>
        <taxon>Coptidoideae</taxon>
        <taxon>Coptis</taxon>
    </lineage>
</organism>
<dbReference type="InterPro" id="IPR036869">
    <property type="entry name" value="J_dom_sf"/>
</dbReference>
<dbReference type="SUPFAM" id="SSF47699">
    <property type="entry name" value="Bifunctional inhibitor/lipid-transfer protein/seed storage 2S albumin"/>
    <property type="match status" value="1"/>
</dbReference>
<protein>
    <recommendedName>
        <fullName evidence="2">Bifunctional inhibitor/plant lipid transfer protein/seed storage helical domain-containing protein</fullName>
    </recommendedName>
</protein>
<gene>
    <name evidence="3" type="ORF">IFM89_026866</name>
</gene>
<dbReference type="CDD" id="cd00261">
    <property type="entry name" value="AAI_SS"/>
    <property type="match status" value="1"/>
</dbReference>
<dbReference type="InterPro" id="IPR016140">
    <property type="entry name" value="Bifunc_inhib/LTP/seed_store"/>
</dbReference>
<dbReference type="Gene3D" id="1.10.287.110">
    <property type="entry name" value="DnaJ domain"/>
    <property type="match status" value="1"/>
</dbReference>
<dbReference type="InterPro" id="IPR001623">
    <property type="entry name" value="DnaJ_domain"/>
</dbReference>
<dbReference type="OrthoDB" id="1922883at2759"/>
<feature type="region of interest" description="Disordered" evidence="1">
    <location>
        <begin position="34"/>
        <end position="54"/>
    </location>
</feature>
<dbReference type="PRINTS" id="PR00625">
    <property type="entry name" value="JDOMAIN"/>
</dbReference>
<sequence length="257" mass="28985">MMGSFYCLQNVSPTLEVVGPMMSLHERLRDQKLPQSGSNIEPMKTTDDAHGSPIVVEEDPAPRRRVICPEMPSSELLAAAAKLTEATAELRDAEFEFYNDLFIGPAPPAVAAEAASSNEAERFEEVTRIMEVKTGSPYDLLGVNRNMSADNIKKRGGGRVHSGRMQQCCQELEEVNQECRCEALRQMMQRMEGRYEGEQQMEETCSLMVHLDKCSHPQAHQAFVKLNEGFKELQDPDKIEYVAIPRYAIVIPFWMID</sequence>
<dbReference type="PANTHER" id="PTHR47422:SF1">
    <property type="entry name" value="DNAJ HEAT SHOCK N-TERMINAL DOMAIN-CONTAINING PROTEIN"/>
    <property type="match status" value="1"/>
</dbReference>
<dbReference type="Pfam" id="PF00234">
    <property type="entry name" value="Tryp_alpha_amyl"/>
    <property type="match status" value="1"/>
</dbReference>
<dbReference type="CDD" id="cd06257">
    <property type="entry name" value="DnaJ"/>
    <property type="match status" value="1"/>
</dbReference>
<reference evidence="3 4" key="1">
    <citation type="submission" date="2020-10" db="EMBL/GenBank/DDBJ databases">
        <title>The Coptis chinensis genome and diversification of protoberbering-type alkaloids.</title>
        <authorList>
            <person name="Wang B."/>
            <person name="Shu S."/>
            <person name="Song C."/>
            <person name="Liu Y."/>
        </authorList>
    </citation>
    <scope>NUCLEOTIDE SEQUENCE [LARGE SCALE GENOMIC DNA]</scope>
    <source>
        <strain evidence="3">HL-2020</strain>
        <tissue evidence="3">Leaf</tissue>
    </source>
</reference>
<evidence type="ECO:0000313" key="3">
    <source>
        <dbReference type="EMBL" id="KAF9598338.1"/>
    </source>
</evidence>
<proteinExistence type="predicted"/>
<dbReference type="InterPro" id="IPR036312">
    <property type="entry name" value="Bifun_inhib/LTP/seed_sf"/>
</dbReference>
<evidence type="ECO:0000259" key="2">
    <source>
        <dbReference type="Pfam" id="PF00234"/>
    </source>
</evidence>
<comment type="caution">
    <text evidence="3">The sequence shown here is derived from an EMBL/GenBank/DDBJ whole genome shotgun (WGS) entry which is preliminary data.</text>
</comment>
<feature type="domain" description="Bifunctional inhibitor/plant lipid transfer protein/seed storage helical" evidence="2">
    <location>
        <begin position="160"/>
        <end position="209"/>
    </location>
</feature>